<proteinExistence type="predicted"/>
<comment type="caution">
    <text evidence="2">The sequence shown here is derived from an EMBL/GenBank/DDBJ whole genome shotgun (WGS) entry which is preliminary data.</text>
</comment>
<accession>A0ABN8PKF7</accession>
<organism evidence="2 3">
    <name type="scientific">Porites evermanni</name>
    <dbReference type="NCBI Taxonomy" id="104178"/>
    <lineage>
        <taxon>Eukaryota</taxon>
        <taxon>Metazoa</taxon>
        <taxon>Cnidaria</taxon>
        <taxon>Anthozoa</taxon>
        <taxon>Hexacorallia</taxon>
        <taxon>Scleractinia</taxon>
        <taxon>Fungiina</taxon>
        <taxon>Poritidae</taxon>
        <taxon>Porites</taxon>
    </lineage>
</organism>
<feature type="compositionally biased region" description="Polar residues" evidence="1">
    <location>
        <begin position="172"/>
        <end position="184"/>
    </location>
</feature>
<evidence type="ECO:0000313" key="2">
    <source>
        <dbReference type="EMBL" id="CAH3144547.1"/>
    </source>
</evidence>
<sequence>MTYRASPQQISGKSPSMLLFNHEIRTKVPHIESNSNTAASALDRDHRSKCSLYQAKLKDYHDTKQHVSPHNFRVGNVVSCGNMKPKKLNSKFSLAKHVNIARDTFSLINGDTGTTLVRNAKYLKHAPSESIDDDGEVKISTNYKESNNSSDFSSKASDACDNTKPSGHVDEQASQNEQVITTRS</sequence>
<gene>
    <name evidence="2" type="ORF">PEVE_00043188</name>
</gene>
<dbReference type="EMBL" id="CALNXI010000873">
    <property type="protein sequence ID" value="CAH3144547.1"/>
    <property type="molecule type" value="Genomic_DNA"/>
</dbReference>
<dbReference type="Proteomes" id="UP001159427">
    <property type="component" value="Unassembled WGS sequence"/>
</dbReference>
<keyword evidence="3" id="KW-1185">Reference proteome</keyword>
<reference evidence="2 3" key="1">
    <citation type="submission" date="2022-05" db="EMBL/GenBank/DDBJ databases">
        <authorList>
            <consortium name="Genoscope - CEA"/>
            <person name="William W."/>
        </authorList>
    </citation>
    <scope>NUCLEOTIDE SEQUENCE [LARGE SCALE GENOMIC DNA]</scope>
</reference>
<feature type="compositionally biased region" description="Low complexity" evidence="1">
    <location>
        <begin position="146"/>
        <end position="159"/>
    </location>
</feature>
<feature type="region of interest" description="Disordered" evidence="1">
    <location>
        <begin position="141"/>
        <end position="184"/>
    </location>
</feature>
<evidence type="ECO:0000313" key="3">
    <source>
        <dbReference type="Proteomes" id="UP001159427"/>
    </source>
</evidence>
<protein>
    <submittedName>
        <fullName evidence="2">Uncharacterized protein</fullName>
    </submittedName>
</protein>
<name>A0ABN8PKF7_9CNID</name>
<evidence type="ECO:0000256" key="1">
    <source>
        <dbReference type="SAM" id="MobiDB-lite"/>
    </source>
</evidence>